<dbReference type="Proteomes" id="UP001604335">
    <property type="component" value="Unassembled WGS sequence"/>
</dbReference>
<protein>
    <submittedName>
        <fullName evidence="2">Thylakoid membrane photosystem I accumulation factor</fullName>
    </submittedName>
</protein>
<evidence type="ECO:0000313" key="2">
    <source>
        <dbReference type="EMBL" id="MFG3819630.1"/>
    </source>
</evidence>
<dbReference type="PROSITE" id="PS51352">
    <property type="entry name" value="THIOREDOXIN_2"/>
    <property type="match status" value="1"/>
</dbReference>
<keyword evidence="3" id="KW-1185">Reference proteome</keyword>
<evidence type="ECO:0000313" key="3">
    <source>
        <dbReference type="Proteomes" id="UP001604335"/>
    </source>
</evidence>
<name>A0ABW7CET4_9CYAN</name>
<sequence>MWVRGLALGSIIARWWGRQGLAQAIALLLSLTIGGWALGALPAQAALNDDNFDGNIFALYAGNGSLVPPRVTLAQSRERQRPTLLVFFVDDSRDCKRFSSTISQLQAFYGKVADFLPIAADSLPLEPVADPLQPAHYYRGVVPQTVLIDQSGKVLLDRAGQVSFEELDDQFRAVFNLLPRSESVELRRREVNEVNVELVPESAKPASKAQSTNRDR</sequence>
<dbReference type="RefSeq" id="WP_393015617.1">
    <property type="nucleotide sequence ID" value="NZ_JAZAQF010000095.1"/>
</dbReference>
<dbReference type="NCBIfam" id="NF038096">
    <property type="entry name" value="thylak_slr1796"/>
    <property type="match status" value="1"/>
</dbReference>
<feature type="domain" description="Thioredoxin" evidence="1">
    <location>
        <begin position="36"/>
        <end position="176"/>
    </location>
</feature>
<evidence type="ECO:0000259" key="1">
    <source>
        <dbReference type="PROSITE" id="PS51352"/>
    </source>
</evidence>
<organism evidence="2 3">
    <name type="scientific">Limnothrix redekei LRLZ20PSL1</name>
    <dbReference type="NCBI Taxonomy" id="3112953"/>
    <lineage>
        <taxon>Bacteria</taxon>
        <taxon>Bacillati</taxon>
        <taxon>Cyanobacteriota</taxon>
        <taxon>Cyanophyceae</taxon>
        <taxon>Pseudanabaenales</taxon>
        <taxon>Pseudanabaenaceae</taxon>
        <taxon>Limnothrix</taxon>
    </lineage>
</organism>
<accession>A0ABW7CET4</accession>
<dbReference type="SUPFAM" id="SSF52833">
    <property type="entry name" value="Thioredoxin-like"/>
    <property type="match status" value="1"/>
</dbReference>
<comment type="caution">
    <text evidence="2">The sequence shown here is derived from an EMBL/GenBank/DDBJ whole genome shotgun (WGS) entry which is preliminary data.</text>
</comment>
<dbReference type="InterPro" id="IPR036249">
    <property type="entry name" value="Thioredoxin-like_sf"/>
</dbReference>
<reference evidence="3" key="1">
    <citation type="journal article" date="2024" name="Algal Res.">
        <title>Biochemical, toxicological and genomic investigation of a high-biomass producing Limnothrix strain isolated from Italian shallow drinking water reservoir.</title>
        <authorList>
            <person name="Simonazzi M."/>
            <person name="Shishido T.K."/>
            <person name="Delbaje E."/>
            <person name="Wahlsten M."/>
            <person name="Fewer D.P."/>
            <person name="Sivonen K."/>
            <person name="Pezzolesi L."/>
            <person name="Pistocchi R."/>
        </authorList>
    </citation>
    <scope>NUCLEOTIDE SEQUENCE [LARGE SCALE GENOMIC DNA]</scope>
    <source>
        <strain evidence="3">LRLZ20PSL1</strain>
    </source>
</reference>
<dbReference type="EMBL" id="JAZAQF010000095">
    <property type="protein sequence ID" value="MFG3819630.1"/>
    <property type="molecule type" value="Genomic_DNA"/>
</dbReference>
<proteinExistence type="predicted"/>
<dbReference type="InterPro" id="IPR048069">
    <property type="entry name" value="Thylak_slr1796"/>
</dbReference>
<dbReference type="InterPro" id="IPR013766">
    <property type="entry name" value="Thioredoxin_domain"/>
</dbReference>
<gene>
    <name evidence="2" type="ORF">VPK24_18445</name>
</gene>
<dbReference type="Gene3D" id="3.40.30.10">
    <property type="entry name" value="Glutaredoxin"/>
    <property type="match status" value="1"/>
</dbReference>